<protein>
    <submittedName>
        <fullName evidence="2">Uncharacterized protein</fullName>
    </submittedName>
</protein>
<accession>J9FYG8</accession>
<keyword evidence="1" id="KW-0812">Transmembrane</keyword>
<evidence type="ECO:0000313" key="2">
    <source>
        <dbReference type="EMBL" id="EJW94572.1"/>
    </source>
</evidence>
<organism evidence="2">
    <name type="scientific">gut metagenome</name>
    <dbReference type="NCBI Taxonomy" id="749906"/>
    <lineage>
        <taxon>unclassified sequences</taxon>
        <taxon>metagenomes</taxon>
        <taxon>organismal metagenomes</taxon>
    </lineage>
</organism>
<proteinExistence type="predicted"/>
<evidence type="ECO:0000256" key="1">
    <source>
        <dbReference type="SAM" id="Phobius"/>
    </source>
</evidence>
<gene>
    <name evidence="2" type="ORF">EVA_17321</name>
</gene>
<dbReference type="AlphaFoldDB" id="J9FYG8"/>
<dbReference type="EMBL" id="AMCI01006300">
    <property type="protein sequence ID" value="EJW94572.1"/>
    <property type="molecule type" value="Genomic_DNA"/>
</dbReference>
<name>J9FYG8_9ZZZZ</name>
<keyword evidence="1" id="KW-1133">Transmembrane helix</keyword>
<keyword evidence="1" id="KW-0472">Membrane</keyword>
<comment type="caution">
    <text evidence="2">The sequence shown here is derived from an EMBL/GenBank/DDBJ whole genome shotgun (WGS) entry which is preliminary data.</text>
</comment>
<sequence length="40" mass="4294">MGITNADAVPGIIIDTAKQIVPIFVFQCFIAILSCVLQDD</sequence>
<feature type="transmembrane region" description="Helical" evidence="1">
    <location>
        <begin position="20"/>
        <end position="37"/>
    </location>
</feature>
<reference evidence="2" key="1">
    <citation type="journal article" date="2012" name="PLoS ONE">
        <title>Gene sets for utilization of primary and secondary nutrition supplies in the distal gut of endangered iberian lynx.</title>
        <authorList>
            <person name="Alcaide M."/>
            <person name="Messina E."/>
            <person name="Richter M."/>
            <person name="Bargiela R."/>
            <person name="Peplies J."/>
            <person name="Huws S.A."/>
            <person name="Newbold C.J."/>
            <person name="Golyshin P.N."/>
            <person name="Simon M.A."/>
            <person name="Lopez G."/>
            <person name="Yakimov M.M."/>
            <person name="Ferrer M."/>
        </authorList>
    </citation>
    <scope>NUCLEOTIDE SEQUENCE</scope>
</reference>